<dbReference type="InterPro" id="IPR012337">
    <property type="entry name" value="RNaseH-like_sf"/>
</dbReference>
<dbReference type="SUPFAM" id="SSF53098">
    <property type="entry name" value="Ribonuclease H-like"/>
    <property type="match status" value="1"/>
</dbReference>
<evidence type="ECO:0000256" key="1">
    <source>
        <dbReference type="SAM" id="MobiDB-lite"/>
    </source>
</evidence>
<sequence>MSIDVGTPRERIEEVKYEVSVEEVKKNKEEEKRKKNRARTALKNRRRNAYLTPKSSGEVGLQVALELQMQKAVEEAELRVQQSLPMHVPLPNTSSHDKTIGSSNSSNYSNLPSYEPKKRKGMSGPLEKVFNISAREKLDGYVPPGCNSLRTTLLQKEKSNIERLLVPIKENVVHVITDNAPVCKAAGLLVELTTPIYEMLRMTDTDTPCLQLVYEWWDSMIEKVKIAIFRKERRQLDDKSRYYSQEWLEEAPDRVAPHKDLEIAVEKNNSIERYFTNDIKRRKVNEGYAAFTSCLGHFSGHNSISDSVFMSPVNWWIVHGTSTPSLQSIALKLLQQPCSSSCCERNWSTYNFIHSLRRNKMTPQRAEDLVFVHNNLRLLSRKSPSYNEGVS</sequence>
<accession>A0AAD9XC26</accession>
<name>A0AAD9XC26_9ROSI</name>
<dbReference type="AlphaFoldDB" id="A0AAD9XC26"/>
<feature type="domain" description="HAT C-terminal dimerisation" evidence="2">
    <location>
        <begin position="304"/>
        <end position="376"/>
    </location>
</feature>
<evidence type="ECO:0000259" key="2">
    <source>
        <dbReference type="Pfam" id="PF05699"/>
    </source>
</evidence>
<dbReference type="PANTHER" id="PTHR32166">
    <property type="entry name" value="OSJNBA0013A04.12 PROTEIN"/>
    <property type="match status" value="1"/>
</dbReference>
<dbReference type="EMBL" id="JANJYI010000003">
    <property type="protein sequence ID" value="KAK2656745.1"/>
    <property type="molecule type" value="Genomic_DNA"/>
</dbReference>
<comment type="caution">
    <text evidence="3">The sequence shown here is derived from an EMBL/GenBank/DDBJ whole genome shotgun (WGS) entry which is preliminary data.</text>
</comment>
<dbReference type="GO" id="GO:0046983">
    <property type="term" value="F:protein dimerization activity"/>
    <property type="evidence" value="ECO:0007669"/>
    <property type="project" value="InterPro"/>
</dbReference>
<organism evidence="3 4">
    <name type="scientific">Dipteronia dyeriana</name>
    <dbReference type="NCBI Taxonomy" id="168575"/>
    <lineage>
        <taxon>Eukaryota</taxon>
        <taxon>Viridiplantae</taxon>
        <taxon>Streptophyta</taxon>
        <taxon>Embryophyta</taxon>
        <taxon>Tracheophyta</taxon>
        <taxon>Spermatophyta</taxon>
        <taxon>Magnoliopsida</taxon>
        <taxon>eudicotyledons</taxon>
        <taxon>Gunneridae</taxon>
        <taxon>Pentapetalae</taxon>
        <taxon>rosids</taxon>
        <taxon>malvids</taxon>
        <taxon>Sapindales</taxon>
        <taxon>Sapindaceae</taxon>
        <taxon>Hippocastanoideae</taxon>
        <taxon>Acereae</taxon>
        <taxon>Dipteronia</taxon>
    </lineage>
</organism>
<proteinExistence type="predicted"/>
<feature type="compositionally biased region" description="Basic residues" evidence="1">
    <location>
        <begin position="34"/>
        <end position="47"/>
    </location>
</feature>
<dbReference type="Proteomes" id="UP001280121">
    <property type="component" value="Unassembled WGS sequence"/>
</dbReference>
<dbReference type="Pfam" id="PF05699">
    <property type="entry name" value="Dimer_Tnp_hAT"/>
    <property type="match status" value="1"/>
</dbReference>
<dbReference type="InterPro" id="IPR008906">
    <property type="entry name" value="HATC_C_dom"/>
</dbReference>
<feature type="compositionally biased region" description="Basic and acidic residues" evidence="1">
    <location>
        <begin position="23"/>
        <end position="33"/>
    </location>
</feature>
<feature type="region of interest" description="Disordered" evidence="1">
    <location>
        <begin position="87"/>
        <end position="122"/>
    </location>
</feature>
<evidence type="ECO:0000313" key="3">
    <source>
        <dbReference type="EMBL" id="KAK2656745.1"/>
    </source>
</evidence>
<dbReference type="PANTHER" id="PTHR32166:SF81">
    <property type="entry name" value="OS06G0658400 PROTEIN"/>
    <property type="match status" value="1"/>
</dbReference>
<feature type="region of interest" description="Disordered" evidence="1">
    <location>
        <begin position="23"/>
        <end position="47"/>
    </location>
</feature>
<gene>
    <name evidence="3" type="ORF">Ddye_009797</name>
</gene>
<evidence type="ECO:0000313" key="4">
    <source>
        <dbReference type="Proteomes" id="UP001280121"/>
    </source>
</evidence>
<reference evidence="3" key="1">
    <citation type="journal article" date="2023" name="Plant J.">
        <title>Genome sequences and population genomics provide insights into the demographic history, inbreeding, and mutation load of two 'living fossil' tree species of Dipteronia.</title>
        <authorList>
            <person name="Feng Y."/>
            <person name="Comes H.P."/>
            <person name="Chen J."/>
            <person name="Zhu S."/>
            <person name="Lu R."/>
            <person name="Zhang X."/>
            <person name="Li P."/>
            <person name="Qiu J."/>
            <person name="Olsen K.M."/>
            <person name="Qiu Y."/>
        </authorList>
    </citation>
    <scope>NUCLEOTIDE SEQUENCE</scope>
    <source>
        <strain evidence="3">KIB01</strain>
    </source>
</reference>
<protein>
    <recommendedName>
        <fullName evidence="2">HAT C-terminal dimerisation domain-containing protein</fullName>
    </recommendedName>
</protein>
<keyword evidence="4" id="KW-1185">Reference proteome</keyword>